<evidence type="ECO:0000313" key="1">
    <source>
        <dbReference type="EMBL" id="KAK9151474.1"/>
    </source>
</evidence>
<sequence>MAKYTNFSRYNNKSTSYYKSKSKKLSQSIADFSVGLATNLETIDHRHYPLLLTTI</sequence>
<dbReference type="Proteomes" id="UP001420932">
    <property type="component" value="Unassembled WGS sequence"/>
</dbReference>
<name>A0AAP0KH29_9MAGN</name>
<dbReference type="AlphaFoldDB" id="A0AAP0KH29"/>
<protein>
    <submittedName>
        <fullName evidence="1">Uncharacterized protein</fullName>
    </submittedName>
</protein>
<accession>A0AAP0KH29</accession>
<keyword evidence="2" id="KW-1185">Reference proteome</keyword>
<proteinExistence type="predicted"/>
<organism evidence="1 2">
    <name type="scientific">Stephania yunnanensis</name>
    <dbReference type="NCBI Taxonomy" id="152371"/>
    <lineage>
        <taxon>Eukaryota</taxon>
        <taxon>Viridiplantae</taxon>
        <taxon>Streptophyta</taxon>
        <taxon>Embryophyta</taxon>
        <taxon>Tracheophyta</taxon>
        <taxon>Spermatophyta</taxon>
        <taxon>Magnoliopsida</taxon>
        <taxon>Ranunculales</taxon>
        <taxon>Menispermaceae</taxon>
        <taxon>Menispermoideae</taxon>
        <taxon>Cissampelideae</taxon>
        <taxon>Stephania</taxon>
    </lineage>
</organism>
<reference evidence="1 2" key="1">
    <citation type="submission" date="2024-01" db="EMBL/GenBank/DDBJ databases">
        <title>Genome assemblies of Stephania.</title>
        <authorList>
            <person name="Yang L."/>
        </authorList>
    </citation>
    <scope>NUCLEOTIDE SEQUENCE [LARGE SCALE GENOMIC DNA]</scope>
    <source>
        <strain evidence="1">YNDBR</strain>
        <tissue evidence="1">Leaf</tissue>
    </source>
</reference>
<dbReference type="EMBL" id="JBBNAF010000004">
    <property type="protein sequence ID" value="KAK9151474.1"/>
    <property type="molecule type" value="Genomic_DNA"/>
</dbReference>
<evidence type="ECO:0000313" key="2">
    <source>
        <dbReference type="Proteomes" id="UP001420932"/>
    </source>
</evidence>
<comment type="caution">
    <text evidence="1">The sequence shown here is derived from an EMBL/GenBank/DDBJ whole genome shotgun (WGS) entry which is preliminary data.</text>
</comment>
<gene>
    <name evidence="1" type="ORF">Syun_009783</name>
</gene>